<gene>
    <name evidence="1" type="ORF">MAE02_50770</name>
</gene>
<proteinExistence type="predicted"/>
<name>A0A512BZK0_9HYPH</name>
<dbReference type="AlphaFoldDB" id="A0A512BZK0"/>
<dbReference type="Proteomes" id="UP000321085">
    <property type="component" value="Unassembled WGS sequence"/>
</dbReference>
<protein>
    <submittedName>
        <fullName evidence="1">Uncharacterized protein</fullName>
    </submittedName>
</protein>
<reference evidence="1 2" key="1">
    <citation type="submission" date="2019-07" db="EMBL/GenBank/DDBJ databases">
        <title>Whole genome shotgun sequence of Microvirga aerophila NBRC 106136.</title>
        <authorList>
            <person name="Hosoyama A."/>
            <person name="Uohara A."/>
            <person name="Ohji S."/>
            <person name="Ichikawa N."/>
        </authorList>
    </citation>
    <scope>NUCLEOTIDE SEQUENCE [LARGE SCALE GENOMIC DNA]</scope>
    <source>
        <strain evidence="1 2">NBRC 106136</strain>
    </source>
</reference>
<dbReference type="EMBL" id="BJYU01000102">
    <property type="protein sequence ID" value="GEO17381.1"/>
    <property type="molecule type" value="Genomic_DNA"/>
</dbReference>
<sequence length="79" mass="8902">MADIHLETLRKLRDVLVEQRRTAANEAARLIRSDPQAGFEKIAAVLDFQSQIEGLDRVILDERDMADNTTQVGEMFGSD</sequence>
<accession>A0A512BZK0</accession>
<evidence type="ECO:0000313" key="2">
    <source>
        <dbReference type="Proteomes" id="UP000321085"/>
    </source>
</evidence>
<evidence type="ECO:0000313" key="1">
    <source>
        <dbReference type="EMBL" id="GEO17381.1"/>
    </source>
</evidence>
<organism evidence="1 2">
    <name type="scientific">Microvirga aerophila</name>
    <dbReference type="NCBI Taxonomy" id="670291"/>
    <lineage>
        <taxon>Bacteria</taxon>
        <taxon>Pseudomonadati</taxon>
        <taxon>Pseudomonadota</taxon>
        <taxon>Alphaproteobacteria</taxon>
        <taxon>Hyphomicrobiales</taxon>
        <taxon>Methylobacteriaceae</taxon>
        <taxon>Microvirga</taxon>
    </lineage>
</organism>
<comment type="caution">
    <text evidence="1">The sequence shown here is derived from an EMBL/GenBank/DDBJ whole genome shotgun (WGS) entry which is preliminary data.</text>
</comment>
<dbReference type="RefSeq" id="WP_147022391.1">
    <property type="nucleotide sequence ID" value="NZ_BJYU01000102.1"/>
</dbReference>
<keyword evidence="2" id="KW-1185">Reference proteome</keyword>